<reference evidence="2" key="1">
    <citation type="journal article" date="2020" name="Stud. Mycol.">
        <title>101 Dothideomycetes genomes: a test case for predicting lifestyles and emergence of pathogens.</title>
        <authorList>
            <person name="Haridas S."/>
            <person name="Albert R."/>
            <person name="Binder M."/>
            <person name="Bloem J."/>
            <person name="Labutti K."/>
            <person name="Salamov A."/>
            <person name="Andreopoulos B."/>
            <person name="Baker S."/>
            <person name="Barry K."/>
            <person name="Bills G."/>
            <person name="Bluhm B."/>
            <person name="Cannon C."/>
            <person name="Castanera R."/>
            <person name="Culley D."/>
            <person name="Daum C."/>
            <person name="Ezra D."/>
            <person name="Gonzalez J."/>
            <person name="Henrissat B."/>
            <person name="Kuo A."/>
            <person name="Liang C."/>
            <person name="Lipzen A."/>
            <person name="Lutzoni F."/>
            <person name="Magnuson J."/>
            <person name="Mondo S."/>
            <person name="Nolan M."/>
            <person name="Ohm R."/>
            <person name="Pangilinan J."/>
            <person name="Park H.-J."/>
            <person name="Ramirez L."/>
            <person name="Alfaro M."/>
            <person name="Sun H."/>
            <person name="Tritt A."/>
            <person name="Yoshinaga Y."/>
            <person name="Zwiers L.-H."/>
            <person name="Turgeon B."/>
            <person name="Goodwin S."/>
            <person name="Spatafora J."/>
            <person name="Crous P."/>
            <person name="Grigoriev I."/>
        </authorList>
    </citation>
    <scope>NUCLEOTIDE SEQUENCE</scope>
    <source>
        <strain evidence="2">CBS 122368</strain>
    </source>
</reference>
<proteinExistence type="predicted"/>
<sequence length="275" mass="30710">MTTGLMRRLFSSSTRAHLPPRSTSTHLTTPRLLGLKQYQRTITDVRPRQASVSRSWFTSSTPSLYPGAGSDHPPPDERNLKLGKTIRILQERLPTLLVSPLPQDILSPRISLHLFPSTHPHLPTVSGKLAYTAALYTAPVAWGRVPVVGNVKLKILSERMIKNGGTSTPADMRHEKLIVKWETCGKSEEKEHGQVSEAVEKIKNIVGGSRRPDEKFSGLFIFEFDEQGRIAQHTIEHVEENGQWDKTAKVISVTDWLLGRAWGRREEGAPSLAFS</sequence>
<name>A0A6A6IJJ3_9PLEO</name>
<keyword evidence="3" id="KW-1185">Reference proteome</keyword>
<dbReference type="OrthoDB" id="5329385at2759"/>
<dbReference type="RefSeq" id="XP_033685585.1">
    <property type="nucleotide sequence ID" value="XM_033822848.1"/>
</dbReference>
<feature type="region of interest" description="Disordered" evidence="1">
    <location>
        <begin position="1"/>
        <end position="27"/>
    </location>
</feature>
<dbReference type="PANTHER" id="PTHR31094">
    <property type="entry name" value="RIKEN CDNA 2310061I04 GENE"/>
    <property type="match status" value="1"/>
</dbReference>
<dbReference type="InterPro" id="IPR031342">
    <property type="entry name" value="Mug163-like"/>
</dbReference>
<evidence type="ECO:0000256" key="1">
    <source>
        <dbReference type="SAM" id="MobiDB-lite"/>
    </source>
</evidence>
<accession>A0A6A6IJJ3</accession>
<organism evidence="2 3">
    <name type="scientific">Trematosphaeria pertusa</name>
    <dbReference type="NCBI Taxonomy" id="390896"/>
    <lineage>
        <taxon>Eukaryota</taxon>
        <taxon>Fungi</taxon>
        <taxon>Dikarya</taxon>
        <taxon>Ascomycota</taxon>
        <taxon>Pezizomycotina</taxon>
        <taxon>Dothideomycetes</taxon>
        <taxon>Pleosporomycetidae</taxon>
        <taxon>Pleosporales</taxon>
        <taxon>Massarineae</taxon>
        <taxon>Trematosphaeriaceae</taxon>
        <taxon>Trematosphaeria</taxon>
    </lineage>
</organism>
<feature type="compositionally biased region" description="Polar residues" evidence="1">
    <location>
        <begin position="10"/>
        <end position="27"/>
    </location>
</feature>
<dbReference type="GeneID" id="54576178"/>
<evidence type="ECO:0000313" key="2">
    <source>
        <dbReference type="EMBL" id="KAF2250581.1"/>
    </source>
</evidence>
<dbReference type="EMBL" id="ML987193">
    <property type="protein sequence ID" value="KAF2250581.1"/>
    <property type="molecule type" value="Genomic_DNA"/>
</dbReference>
<evidence type="ECO:0000313" key="3">
    <source>
        <dbReference type="Proteomes" id="UP000800094"/>
    </source>
</evidence>
<feature type="non-terminal residue" evidence="2">
    <location>
        <position position="275"/>
    </location>
</feature>
<dbReference type="InterPro" id="IPR018790">
    <property type="entry name" value="DUF2358"/>
</dbReference>
<dbReference type="Proteomes" id="UP000800094">
    <property type="component" value="Unassembled WGS sequence"/>
</dbReference>
<dbReference type="AlphaFoldDB" id="A0A6A6IJJ3"/>
<gene>
    <name evidence="2" type="ORF">BU26DRAFT_405001</name>
</gene>
<protein>
    <submittedName>
        <fullName evidence="2">Uncharacterized protein</fullName>
    </submittedName>
</protein>
<dbReference type="Pfam" id="PF17119">
    <property type="entry name" value="MMU163"/>
    <property type="match status" value="2"/>
</dbReference>
<dbReference type="PANTHER" id="PTHR31094:SF2">
    <property type="entry name" value="RIKEN CDNA 2310061I04 GENE"/>
    <property type="match status" value="1"/>
</dbReference>